<evidence type="ECO:0000313" key="2">
    <source>
        <dbReference type="EMBL" id="EAT42763.1"/>
    </source>
</evidence>
<reference evidence="2" key="3">
    <citation type="submission" date="2012-09" db="EMBL/GenBank/DDBJ databases">
        <authorList>
            <consortium name="VectorBase"/>
        </authorList>
    </citation>
    <scope>NUCLEOTIDE SEQUENCE</scope>
    <source>
        <strain evidence="2">Liverpool</strain>
    </source>
</reference>
<feature type="non-terminal residue" evidence="2">
    <location>
        <position position="1"/>
    </location>
</feature>
<dbReference type="EMBL" id="CH477357">
    <property type="protein sequence ID" value="EAT42763.1"/>
    <property type="molecule type" value="Genomic_DNA"/>
</dbReference>
<organism evidence="2 3">
    <name type="scientific">Aedes aegypti</name>
    <name type="common">Yellowfever mosquito</name>
    <name type="synonym">Culex aegypti</name>
    <dbReference type="NCBI Taxonomy" id="7159"/>
    <lineage>
        <taxon>Eukaryota</taxon>
        <taxon>Metazoa</taxon>
        <taxon>Ecdysozoa</taxon>
        <taxon>Arthropoda</taxon>
        <taxon>Hexapoda</taxon>
        <taxon>Insecta</taxon>
        <taxon>Pterygota</taxon>
        <taxon>Neoptera</taxon>
        <taxon>Endopterygota</taxon>
        <taxon>Diptera</taxon>
        <taxon>Nematocera</taxon>
        <taxon>Culicoidea</taxon>
        <taxon>Culicidae</taxon>
        <taxon>Culicinae</taxon>
        <taxon>Aedini</taxon>
        <taxon>Aedes</taxon>
        <taxon>Stegomyia</taxon>
    </lineage>
</organism>
<reference evidence="2" key="1">
    <citation type="submission" date="2005-10" db="EMBL/GenBank/DDBJ databases">
        <authorList>
            <person name="Loftus B.J."/>
            <person name="Nene V.M."/>
            <person name="Hannick L.I."/>
            <person name="Bidwell S."/>
            <person name="Haas B."/>
            <person name="Amedeo P."/>
            <person name="Orvis J."/>
            <person name="Wortman J.R."/>
            <person name="White O.R."/>
            <person name="Salzberg S."/>
            <person name="Shumway M."/>
            <person name="Koo H."/>
            <person name="Zhao Y."/>
            <person name="Holmes M."/>
            <person name="Miller J."/>
            <person name="Schatz M."/>
            <person name="Pop M."/>
            <person name="Pai G."/>
            <person name="Utterback T."/>
            <person name="Rogers Y.-H."/>
            <person name="Kravitz S."/>
            <person name="Fraser C.M."/>
        </authorList>
    </citation>
    <scope>NUCLEOTIDE SEQUENCE</scope>
    <source>
        <strain evidence="2">Liverpool</strain>
    </source>
</reference>
<dbReference type="Proteomes" id="UP000682892">
    <property type="component" value="Unassembled WGS sequence"/>
</dbReference>
<protein>
    <submittedName>
        <fullName evidence="2">AAEL005731-PA</fullName>
    </submittedName>
</protein>
<accession>Q178X9</accession>
<dbReference type="PaxDb" id="7159-AAEL005731-PA"/>
<feature type="compositionally biased region" description="Basic residues" evidence="1">
    <location>
        <begin position="7"/>
        <end position="23"/>
    </location>
</feature>
<reference evidence="2" key="2">
    <citation type="journal article" date="2007" name="Science">
        <title>Genome sequence of Aedes aegypti, a major arbovirus vector.</title>
        <authorList>
            <person name="Nene V."/>
            <person name="Wortman J.R."/>
            <person name="Lawson D."/>
            <person name="Haas B."/>
            <person name="Kodira C."/>
            <person name="Tu Z.J."/>
            <person name="Loftus B."/>
            <person name="Xi Z."/>
            <person name="Megy K."/>
            <person name="Grabherr M."/>
            <person name="Ren Q."/>
            <person name="Zdobnov E.M."/>
            <person name="Lobo N.F."/>
            <person name="Campbell K.S."/>
            <person name="Brown S.E."/>
            <person name="Bonaldo M.F."/>
            <person name="Zhu J."/>
            <person name="Sinkins S.P."/>
            <person name="Hogenkamp D.G."/>
            <person name="Amedeo P."/>
            <person name="Arensburger P."/>
            <person name="Atkinson P.W."/>
            <person name="Bidwell S."/>
            <person name="Biedler J."/>
            <person name="Birney E."/>
            <person name="Bruggner R.V."/>
            <person name="Costas J."/>
            <person name="Coy M.R."/>
            <person name="Crabtree J."/>
            <person name="Crawford M."/>
            <person name="Debruyn B."/>
            <person name="Decaprio D."/>
            <person name="Eiglmeier K."/>
            <person name="Eisenstadt E."/>
            <person name="El-Dorry H."/>
            <person name="Gelbart W.M."/>
            <person name="Gomes S.L."/>
            <person name="Hammond M."/>
            <person name="Hannick L.I."/>
            <person name="Hogan J.R."/>
            <person name="Holmes M.H."/>
            <person name="Jaffe D."/>
            <person name="Johnston J.S."/>
            <person name="Kennedy R.C."/>
            <person name="Koo H."/>
            <person name="Kravitz S."/>
            <person name="Kriventseva E.V."/>
            <person name="Kulp D."/>
            <person name="Labutti K."/>
            <person name="Lee E."/>
            <person name="Li S."/>
            <person name="Lovin D.D."/>
            <person name="Mao C."/>
            <person name="Mauceli E."/>
            <person name="Menck C.F."/>
            <person name="Miller J.R."/>
            <person name="Montgomery P."/>
            <person name="Mori A."/>
            <person name="Nascimento A.L."/>
            <person name="Naveira H.F."/>
            <person name="Nusbaum C."/>
            <person name="O'leary S."/>
            <person name="Orvis J."/>
            <person name="Pertea M."/>
            <person name="Quesneville H."/>
            <person name="Reidenbach K.R."/>
            <person name="Rogers Y.H."/>
            <person name="Roth C.W."/>
            <person name="Schneider J.R."/>
            <person name="Schatz M."/>
            <person name="Shumway M."/>
            <person name="Stanke M."/>
            <person name="Stinson E.O."/>
            <person name="Tubio J.M."/>
            <person name="Vanzee J.P."/>
            <person name="Verjovski-Almeida S."/>
            <person name="Werner D."/>
            <person name="White O."/>
            <person name="Wyder S."/>
            <person name="Zeng Q."/>
            <person name="Zhao Q."/>
            <person name="Zhao Y."/>
            <person name="Hill C.A."/>
            <person name="Raikhel A.S."/>
            <person name="Soares M.B."/>
            <person name="Knudson D.L."/>
            <person name="Lee N.H."/>
            <person name="Galagan J."/>
            <person name="Salzberg S.L."/>
            <person name="Paulsen I.T."/>
            <person name="Dimopoulos G."/>
            <person name="Collins F.H."/>
            <person name="Birren B."/>
            <person name="Fraser-Liggett C.M."/>
            <person name="Severson D.W."/>
        </authorList>
    </citation>
    <scope>NUCLEOTIDE SEQUENCE [LARGE SCALE GENOMIC DNA]</scope>
    <source>
        <strain evidence="2">Liverpool</strain>
    </source>
</reference>
<dbReference type="OrthoDB" id="9926427at2759"/>
<sequence>VGDNCRQQRHGASRRAHAVRHQMVHNESDKPAKDQTRIIQRPQSLSSTASVRSSEIAWTATTAHRNREGTRGCGEYGRDHQRSA</sequence>
<dbReference type="HOGENOM" id="CLU_2533848_0_0_1"/>
<evidence type="ECO:0000256" key="1">
    <source>
        <dbReference type="SAM" id="MobiDB-lite"/>
    </source>
</evidence>
<dbReference type="AlphaFoldDB" id="Q178X9"/>
<gene>
    <name evidence="2" type="ORF">AaeL_AAEL005731</name>
</gene>
<name>Q178X9_AEDAE</name>
<feature type="non-terminal residue" evidence="2">
    <location>
        <position position="84"/>
    </location>
</feature>
<feature type="compositionally biased region" description="Basic and acidic residues" evidence="1">
    <location>
        <begin position="24"/>
        <end position="36"/>
    </location>
</feature>
<proteinExistence type="predicted"/>
<feature type="compositionally biased region" description="Basic and acidic residues" evidence="1">
    <location>
        <begin position="65"/>
        <end position="84"/>
    </location>
</feature>
<feature type="compositionally biased region" description="Polar residues" evidence="1">
    <location>
        <begin position="37"/>
        <end position="53"/>
    </location>
</feature>
<evidence type="ECO:0000313" key="3">
    <source>
        <dbReference type="Proteomes" id="UP000682892"/>
    </source>
</evidence>
<dbReference type="KEGG" id="aag:5566982"/>
<feature type="region of interest" description="Disordered" evidence="1">
    <location>
        <begin position="1"/>
        <end position="84"/>
    </location>
</feature>